<gene>
    <name evidence="2" type="ORF">Sangu_2807000</name>
</gene>
<reference evidence="2" key="1">
    <citation type="submission" date="2020-06" db="EMBL/GenBank/DDBJ databases">
        <authorList>
            <person name="Li T."/>
            <person name="Hu X."/>
            <person name="Zhang T."/>
            <person name="Song X."/>
            <person name="Zhang H."/>
            <person name="Dai N."/>
            <person name="Sheng W."/>
            <person name="Hou X."/>
            <person name="Wei L."/>
        </authorList>
    </citation>
    <scope>NUCLEOTIDE SEQUENCE</scope>
    <source>
        <strain evidence="2">G01</strain>
        <tissue evidence="2">Leaf</tissue>
    </source>
</reference>
<dbReference type="InterPro" id="IPR013103">
    <property type="entry name" value="RVT_2"/>
</dbReference>
<dbReference type="PANTHER" id="PTHR11439">
    <property type="entry name" value="GAG-POL-RELATED RETROTRANSPOSON"/>
    <property type="match status" value="1"/>
</dbReference>
<protein>
    <submittedName>
        <fullName evidence="2">Retrovirus-related Pol polyprotein from transposon RE1</fullName>
    </submittedName>
</protein>
<evidence type="ECO:0000313" key="2">
    <source>
        <dbReference type="EMBL" id="KAL0284817.1"/>
    </source>
</evidence>
<organism evidence="2">
    <name type="scientific">Sesamum angustifolium</name>
    <dbReference type="NCBI Taxonomy" id="2727405"/>
    <lineage>
        <taxon>Eukaryota</taxon>
        <taxon>Viridiplantae</taxon>
        <taxon>Streptophyta</taxon>
        <taxon>Embryophyta</taxon>
        <taxon>Tracheophyta</taxon>
        <taxon>Spermatophyta</taxon>
        <taxon>Magnoliopsida</taxon>
        <taxon>eudicotyledons</taxon>
        <taxon>Gunneridae</taxon>
        <taxon>Pentapetalae</taxon>
        <taxon>asterids</taxon>
        <taxon>lamiids</taxon>
        <taxon>Lamiales</taxon>
        <taxon>Pedaliaceae</taxon>
        <taxon>Sesamum</taxon>
    </lineage>
</organism>
<reference evidence="2" key="2">
    <citation type="journal article" date="2024" name="Plant">
        <title>Genomic evolution and insights into agronomic trait innovations of Sesamum species.</title>
        <authorList>
            <person name="Miao H."/>
            <person name="Wang L."/>
            <person name="Qu L."/>
            <person name="Liu H."/>
            <person name="Sun Y."/>
            <person name="Le M."/>
            <person name="Wang Q."/>
            <person name="Wei S."/>
            <person name="Zheng Y."/>
            <person name="Lin W."/>
            <person name="Duan Y."/>
            <person name="Cao H."/>
            <person name="Xiong S."/>
            <person name="Wang X."/>
            <person name="Wei L."/>
            <person name="Li C."/>
            <person name="Ma Q."/>
            <person name="Ju M."/>
            <person name="Zhao R."/>
            <person name="Li G."/>
            <person name="Mu C."/>
            <person name="Tian Q."/>
            <person name="Mei H."/>
            <person name="Zhang T."/>
            <person name="Gao T."/>
            <person name="Zhang H."/>
        </authorList>
    </citation>
    <scope>NUCLEOTIDE SEQUENCE</scope>
    <source>
        <strain evidence="2">G01</strain>
    </source>
</reference>
<evidence type="ECO:0000259" key="1">
    <source>
        <dbReference type="Pfam" id="PF07727"/>
    </source>
</evidence>
<comment type="caution">
    <text evidence="2">The sequence shown here is derived from an EMBL/GenBank/DDBJ whole genome shotgun (WGS) entry which is preliminary data.</text>
</comment>
<sequence length="328" mass="37487">MERWKDTKPVWWQKGYNQIEGVDYIDSFLLVAKAVIVRLLLVAATSFGWPMHILDINNAFLHGYLNEDIYMTPPDGYVVPAWKVCKLNRFLYALKQVSRQWNAEFTSQLEAYGHGMLLTQQKYITDLVRDIGLEHARNTTTPLPGIRLQSDGGATCLIQNYIDGWLGVCCISTWRPDISYVTQQLSQFLQHPCQQHLDAAFHLVKYLKDCPSKGLFFSAASSFDLSAHCDADWASCAESRRSLAGFCIFFGSSLVSWKTKKQNAMSRSTTEAEYRSMGATSCELTWISYLLRDLHIPVHTPILFFCDNKAAIHIVENPFFTNELNTWR</sequence>
<dbReference type="SUPFAM" id="SSF56672">
    <property type="entry name" value="DNA/RNA polymerases"/>
    <property type="match status" value="1"/>
</dbReference>
<dbReference type="InterPro" id="IPR043502">
    <property type="entry name" value="DNA/RNA_pol_sf"/>
</dbReference>
<dbReference type="PANTHER" id="PTHR11439:SF470">
    <property type="entry name" value="CYSTEINE-RICH RLK (RECEPTOR-LIKE PROTEIN KINASE) 8"/>
    <property type="match status" value="1"/>
</dbReference>
<name>A0AAW2IR42_9LAMI</name>
<dbReference type="AlphaFoldDB" id="A0AAW2IR42"/>
<feature type="domain" description="Reverse transcriptase Ty1/copia-type" evidence="1">
    <location>
        <begin position="13"/>
        <end position="111"/>
    </location>
</feature>
<dbReference type="CDD" id="cd09272">
    <property type="entry name" value="RNase_HI_RT_Ty1"/>
    <property type="match status" value="1"/>
</dbReference>
<accession>A0AAW2IR42</accession>
<dbReference type="Pfam" id="PF07727">
    <property type="entry name" value="RVT_2"/>
    <property type="match status" value="1"/>
</dbReference>
<dbReference type="EMBL" id="JACGWK010001630">
    <property type="protein sequence ID" value="KAL0284817.1"/>
    <property type="molecule type" value="Genomic_DNA"/>
</dbReference>
<proteinExistence type="predicted"/>